<dbReference type="InterPro" id="IPR002372">
    <property type="entry name" value="PQQ_rpt_dom"/>
</dbReference>
<dbReference type="Pfam" id="PF13360">
    <property type="entry name" value="PQQ_2"/>
    <property type="match status" value="1"/>
</dbReference>
<dbReference type="AlphaFoldDB" id="A0AAU1UJ20"/>
<proteinExistence type="inferred from homology"/>
<sequence length="506" mass="53035">MSLAAVANTSAYAGMAEATAPVPLTDWTSAGQNAHNTRDAAAEHILNSKNVRNLKPRWTYTAAGNISATPTVVRGVAYVPDWGGKLSAVSTTTGKALWSNPISMYSRVAGDISRTSPAYTRGKLVFGEGVLTSPSADGANVMAANSATGAPLWRTKVDDHPNALITSSPVIDEERGIAYVGVSSNSELTDGQYTFRGSVVALSVATGKVLWKTHTVPPGYTGGAVWSSTAVVDHQTGLLYVTTGNNYSVPDGVCTRPDQTGCTTPSPANHVDSILGLDLKTGKVVWSRHTLSADSWTIPHPEGPDYDFGAGPNLYTAVVHGKRTRLLGAGQKSGVYWALEPATGKVVWQTQVGPGSIIGGMQWGTATDGKRVYAQITNLDRKPTTITSVTGKKSTITSGFFAALDAATGKILWQTADPKDTFDYGFVSSANGVVYAGSVSGDMYALDGATGTIKWSFDSGGSVVGGAAIVNGSVYWGSGYYSPFVPNNKLYAFSLKRACTDKRCNS</sequence>
<accession>A0AAU1UJ20</accession>
<keyword evidence="3" id="KW-0560">Oxidoreductase</keyword>
<dbReference type="Gene3D" id="2.140.10.10">
    <property type="entry name" value="Quinoprotein alcohol dehydrogenase-like superfamily"/>
    <property type="match status" value="1"/>
</dbReference>
<evidence type="ECO:0000256" key="1">
    <source>
        <dbReference type="ARBA" id="ARBA00001931"/>
    </source>
</evidence>
<feature type="domain" description="Pyrrolo-quinoline quinone repeat" evidence="4">
    <location>
        <begin position="222"/>
        <end position="350"/>
    </location>
</feature>
<evidence type="ECO:0000259" key="4">
    <source>
        <dbReference type="Pfam" id="PF01011"/>
    </source>
</evidence>
<evidence type="ECO:0000256" key="3">
    <source>
        <dbReference type="ARBA" id="ARBA00023002"/>
    </source>
</evidence>
<dbReference type="SMART" id="SM00564">
    <property type="entry name" value="PQQ"/>
    <property type="match status" value="7"/>
</dbReference>
<organism evidence="6">
    <name type="scientific">Streptomyces sp. NBC_00119</name>
    <dbReference type="NCBI Taxonomy" id="2975659"/>
    <lineage>
        <taxon>Bacteria</taxon>
        <taxon>Bacillati</taxon>
        <taxon>Actinomycetota</taxon>
        <taxon>Actinomycetes</taxon>
        <taxon>Kitasatosporales</taxon>
        <taxon>Streptomycetaceae</taxon>
        <taxon>Streptomyces</taxon>
    </lineage>
</organism>
<dbReference type="PANTHER" id="PTHR32303">
    <property type="entry name" value="QUINOPROTEIN ALCOHOL DEHYDROGENASE (CYTOCHROME C)"/>
    <property type="match status" value="1"/>
</dbReference>
<dbReference type="PANTHER" id="PTHR32303:SF10">
    <property type="entry name" value="OUTER MEMBRANE PROTEIN ASSEMBLY FACTOR BAMB"/>
    <property type="match status" value="1"/>
</dbReference>
<reference evidence="6" key="1">
    <citation type="submission" date="2022-10" db="EMBL/GenBank/DDBJ databases">
        <title>The complete genomes of actinobacterial strains from the NBC collection.</title>
        <authorList>
            <person name="Joergensen T.S."/>
            <person name="Alvarez Arevalo M."/>
            <person name="Sterndorff E.B."/>
            <person name="Faurdal D."/>
            <person name="Vuksanovic O."/>
            <person name="Mourched A.-S."/>
            <person name="Charusanti P."/>
            <person name="Shaw S."/>
            <person name="Blin K."/>
            <person name="Weber T."/>
        </authorList>
    </citation>
    <scope>NUCLEOTIDE SEQUENCE</scope>
    <source>
        <strain evidence="6">NBC_00119</strain>
    </source>
</reference>
<comment type="cofactor">
    <cofactor evidence="1">
        <name>pyrroloquinoline quinone</name>
        <dbReference type="ChEBI" id="CHEBI:58442"/>
    </cofactor>
</comment>
<dbReference type="Pfam" id="PF01011">
    <property type="entry name" value="PQQ"/>
    <property type="match status" value="1"/>
</dbReference>
<name>A0AAU1UJ20_9ACTN</name>
<dbReference type="EMBL" id="CP108195">
    <property type="protein sequence ID" value="WTS16989.1"/>
    <property type="molecule type" value="Genomic_DNA"/>
</dbReference>
<gene>
    <name evidence="6" type="ORF">OHU69_41675</name>
</gene>
<dbReference type="InterPro" id="IPR018391">
    <property type="entry name" value="PQQ_b-propeller_rpt"/>
</dbReference>
<protein>
    <submittedName>
        <fullName evidence="6">PQQ-binding-like beta-propeller repeat protein</fullName>
    </submittedName>
</protein>
<comment type="similarity">
    <text evidence="2">Belongs to the bacterial PQQ dehydrogenase family.</text>
</comment>
<dbReference type="InterPro" id="IPR011047">
    <property type="entry name" value="Quinoprotein_ADH-like_sf"/>
</dbReference>
<evidence type="ECO:0000313" key="6">
    <source>
        <dbReference type="EMBL" id="WTS16989.1"/>
    </source>
</evidence>
<evidence type="ECO:0000259" key="5">
    <source>
        <dbReference type="Pfam" id="PF13360"/>
    </source>
</evidence>
<dbReference type="Gene3D" id="2.40.128.630">
    <property type="match status" value="1"/>
</dbReference>
<evidence type="ECO:0000256" key="2">
    <source>
        <dbReference type="ARBA" id="ARBA00008156"/>
    </source>
</evidence>
<dbReference type="GO" id="GO:0016491">
    <property type="term" value="F:oxidoreductase activity"/>
    <property type="evidence" value="ECO:0007669"/>
    <property type="project" value="UniProtKB-KW"/>
</dbReference>
<feature type="domain" description="Pyrrolo-quinoline quinone repeat" evidence="5">
    <location>
        <begin position="402"/>
        <end position="477"/>
    </location>
</feature>
<dbReference type="SUPFAM" id="SSF50998">
    <property type="entry name" value="Quinoprotein alcohol dehydrogenase-like"/>
    <property type="match status" value="2"/>
</dbReference>